<keyword evidence="3" id="KW-1185">Reference proteome</keyword>
<dbReference type="EMBL" id="JARLKY010000117">
    <property type="protein sequence ID" value="MEC0232296.1"/>
    <property type="molecule type" value="Genomic_DNA"/>
</dbReference>
<proteinExistence type="predicted"/>
<evidence type="ECO:0000256" key="1">
    <source>
        <dbReference type="SAM" id="MobiDB-lite"/>
    </source>
</evidence>
<evidence type="ECO:0000313" key="2">
    <source>
        <dbReference type="EMBL" id="MEC0232296.1"/>
    </source>
</evidence>
<evidence type="ECO:0000313" key="3">
    <source>
        <dbReference type="Proteomes" id="UP001338137"/>
    </source>
</evidence>
<name>A0ABU6GDL8_9BACL</name>
<organism evidence="2 3">
    <name type="scientific">Paenibacillus alba</name>
    <dbReference type="NCBI Taxonomy" id="1197127"/>
    <lineage>
        <taxon>Bacteria</taxon>
        <taxon>Bacillati</taxon>
        <taxon>Bacillota</taxon>
        <taxon>Bacilli</taxon>
        <taxon>Bacillales</taxon>
        <taxon>Paenibacillaceae</taxon>
        <taxon>Paenibacillus</taxon>
    </lineage>
</organism>
<reference evidence="2 3" key="1">
    <citation type="submission" date="2023-03" db="EMBL/GenBank/DDBJ databases">
        <title>Bacillus Genome Sequencing.</title>
        <authorList>
            <person name="Dunlap C."/>
        </authorList>
    </citation>
    <scope>NUCLEOTIDE SEQUENCE [LARGE SCALE GENOMIC DNA]</scope>
    <source>
        <strain evidence="2 3">BD-533</strain>
    </source>
</reference>
<gene>
    <name evidence="2" type="ORF">P4I72_34870</name>
</gene>
<feature type="non-terminal residue" evidence="2">
    <location>
        <position position="1"/>
    </location>
</feature>
<accession>A0ABU6GDL8</accession>
<dbReference type="Proteomes" id="UP001338137">
    <property type="component" value="Unassembled WGS sequence"/>
</dbReference>
<comment type="caution">
    <text evidence="2">The sequence shown here is derived from an EMBL/GenBank/DDBJ whole genome shotgun (WGS) entry which is preliminary data.</text>
</comment>
<sequence length="95" mass="10247">RESTAQPAAAGSASPAAAPKAQRVFVKITADCEQPDKLLQLKALLKLYKGPLAVALFYESSNKLLALSDQYLVDPSKDLIRMIETIMGKDSAKVK</sequence>
<feature type="region of interest" description="Disordered" evidence="1">
    <location>
        <begin position="1"/>
        <end position="20"/>
    </location>
</feature>
<dbReference type="RefSeq" id="WP_326076438.1">
    <property type="nucleotide sequence ID" value="NZ_JARLKY010000117.1"/>
</dbReference>
<protein>
    <submittedName>
        <fullName evidence="2">Uncharacterized protein</fullName>
    </submittedName>
</protein>